<reference evidence="6" key="1">
    <citation type="submission" date="2021-04" db="EMBL/GenBank/DDBJ databases">
        <title>Isolation of p-tert-butylphenol degrading bacteria Sphingobium phenoxybenzoativorans Tas13 from active sludge.</title>
        <authorList>
            <person name="Li Y."/>
        </authorList>
    </citation>
    <scope>NUCLEOTIDE SEQUENCE</scope>
    <source>
        <strain evidence="6">Tas13</strain>
    </source>
</reference>
<dbReference type="GO" id="GO:0006351">
    <property type="term" value="P:DNA-templated transcription"/>
    <property type="evidence" value="ECO:0007669"/>
    <property type="project" value="TreeGrafter"/>
</dbReference>
<evidence type="ECO:0000313" key="7">
    <source>
        <dbReference type="Proteomes" id="UP000681425"/>
    </source>
</evidence>
<dbReference type="Gene3D" id="3.40.190.290">
    <property type="match status" value="1"/>
</dbReference>
<dbReference type="InterPro" id="IPR036388">
    <property type="entry name" value="WH-like_DNA-bd_sf"/>
</dbReference>
<evidence type="ECO:0000256" key="1">
    <source>
        <dbReference type="ARBA" id="ARBA00009437"/>
    </source>
</evidence>
<dbReference type="PROSITE" id="PS50931">
    <property type="entry name" value="HTH_LYSR"/>
    <property type="match status" value="1"/>
</dbReference>
<evidence type="ECO:0000256" key="2">
    <source>
        <dbReference type="ARBA" id="ARBA00023015"/>
    </source>
</evidence>
<dbReference type="InterPro" id="IPR058163">
    <property type="entry name" value="LysR-type_TF_proteobact-type"/>
</dbReference>
<comment type="similarity">
    <text evidence="1">Belongs to the LysR transcriptional regulatory family.</text>
</comment>
<evidence type="ECO:0000256" key="3">
    <source>
        <dbReference type="ARBA" id="ARBA00023125"/>
    </source>
</evidence>
<organism evidence="6 7">
    <name type="scientific">Sphingobium phenoxybenzoativorans</name>
    <dbReference type="NCBI Taxonomy" id="1592790"/>
    <lineage>
        <taxon>Bacteria</taxon>
        <taxon>Pseudomonadati</taxon>
        <taxon>Pseudomonadota</taxon>
        <taxon>Alphaproteobacteria</taxon>
        <taxon>Sphingomonadales</taxon>
        <taxon>Sphingomonadaceae</taxon>
        <taxon>Sphingobium</taxon>
    </lineage>
</organism>
<feature type="domain" description="HTH lysR-type" evidence="5">
    <location>
        <begin position="9"/>
        <end position="58"/>
    </location>
</feature>
<dbReference type="InterPro" id="IPR005119">
    <property type="entry name" value="LysR_subst-bd"/>
</dbReference>
<dbReference type="Proteomes" id="UP000681425">
    <property type="component" value="Chromosome"/>
</dbReference>
<keyword evidence="4" id="KW-0804">Transcription</keyword>
<dbReference type="AlphaFoldDB" id="A0A975K6I9"/>
<keyword evidence="2" id="KW-0805">Transcription regulation</keyword>
<dbReference type="SUPFAM" id="SSF53850">
    <property type="entry name" value="Periplasmic binding protein-like II"/>
    <property type="match status" value="1"/>
</dbReference>
<proteinExistence type="inferred from homology"/>
<dbReference type="CDD" id="cd08422">
    <property type="entry name" value="PBP2_CrgA_like"/>
    <property type="match status" value="1"/>
</dbReference>
<dbReference type="PANTHER" id="PTHR30537:SF21">
    <property type="entry name" value="HTH-TYPE TRANSCRIPTIONAL REGULATOR SINR-RELATED"/>
    <property type="match status" value="1"/>
</dbReference>
<keyword evidence="7" id="KW-1185">Reference proteome</keyword>
<dbReference type="GO" id="GO:0043565">
    <property type="term" value="F:sequence-specific DNA binding"/>
    <property type="evidence" value="ECO:0007669"/>
    <property type="project" value="TreeGrafter"/>
</dbReference>
<sequence length="298" mass="31708">MMDPDYDLFLAVVEAGSLSAAGRSRLMSPAMVSKRLSRLEHRLQTRLLHRSTRRMALTPKGEQLHADLLAISAAIGEAEARVAGNPDQPAGPLRISAPTSFGRMHLAPHIARFLALNPKISLSLDLSDAFIDLYSSRVDVAIRISAAVDPGLTAHRLATSRRVLCAAPAYLAEHGEPHGIESLEDHRLLAASGQLPWQLTGPAGPVGLDANSIVSTNSSEVVRELAISGAGIALRSLWDVSEELASGQLVQVLPDHEGSSDVAIFAVHPPMPAPSPTISAFVAFAKSLYAPSPPWESR</sequence>
<evidence type="ECO:0000259" key="5">
    <source>
        <dbReference type="PROSITE" id="PS50931"/>
    </source>
</evidence>
<evidence type="ECO:0000256" key="4">
    <source>
        <dbReference type="ARBA" id="ARBA00023163"/>
    </source>
</evidence>
<dbReference type="InterPro" id="IPR000847">
    <property type="entry name" value="LysR_HTH_N"/>
</dbReference>
<dbReference type="KEGG" id="spph:KFK14_15180"/>
<dbReference type="Pfam" id="PF00126">
    <property type="entry name" value="HTH_1"/>
    <property type="match status" value="1"/>
</dbReference>
<accession>A0A975K6I9</accession>
<dbReference type="Gene3D" id="1.10.10.10">
    <property type="entry name" value="Winged helix-like DNA-binding domain superfamily/Winged helix DNA-binding domain"/>
    <property type="match status" value="1"/>
</dbReference>
<dbReference type="PANTHER" id="PTHR30537">
    <property type="entry name" value="HTH-TYPE TRANSCRIPTIONAL REGULATOR"/>
    <property type="match status" value="1"/>
</dbReference>
<gene>
    <name evidence="6" type="ORF">KFK14_15180</name>
</gene>
<dbReference type="EMBL" id="CP073910">
    <property type="protein sequence ID" value="QUT04402.1"/>
    <property type="molecule type" value="Genomic_DNA"/>
</dbReference>
<name>A0A975K6I9_9SPHN</name>
<dbReference type="InterPro" id="IPR036390">
    <property type="entry name" value="WH_DNA-bd_sf"/>
</dbReference>
<dbReference type="RefSeq" id="WP_212608229.1">
    <property type="nucleotide sequence ID" value="NZ_CP073910.1"/>
</dbReference>
<dbReference type="GO" id="GO:0003700">
    <property type="term" value="F:DNA-binding transcription factor activity"/>
    <property type="evidence" value="ECO:0007669"/>
    <property type="project" value="InterPro"/>
</dbReference>
<evidence type="ECO:0000313" key="6">
    <source>
        <dbReference type="EMBL" id="QUT04402.1"/>
    </source>
</evidence>
<dbReference type="SUPFAM" id="SSF46785">
    <property type="entry name" value="Winged helix' DNA-binding domain"/>
    <property type="match status" value="1"/>
</dbReference>
<protein>
    <submittedName>
        <fullName evidence="6">LysR family transcriptional regulator</fullName>
    </submittedName>
</protein>
<keyword evidence="3" id="KW-0238">DNA-binding</keyword>
<dbReference type="Pfam" id="PF03466">
    <property type="entry name" value="LysR_substrate"/>
    <property type="match status" value="1"/>
</dbReference>